<organism evidence="8 9">
    <name type="scientific">Diaporthe eres</name>
    <name type="common">Phomopsis oblonga</name>
    <dbReference type="NCBI Taxonomy" id="83184"/>
    <lineage>
        <taxon>Eukaryota</taxon>
        <taxon>Fungi</taxon>
        <taxon>Dikarya</taxon>
        <taxon>Ascomycota</taxon>
        <taxon>Pezizomycotina</taxon>
        <taxon>Sordariomycetes</taxon>
        <taxon>Sordariomycetidae</taxon>
        <taxon>Diaporthales</taxon>
        <taxon>Diaporthaceae</taxon>
        <taxon>Diaporthe</taxon>
        <taxon>Diaporthe eres species complex</taxon>
    </lineage>
</organism>
<proteinExistence type="inferred from homology"/>
<comment type="caution">
    <text evidence="8">The sequence shown here is derived from an EMBL/GenBank/DDBJ whole genome shotgun (WGS) entry which is preliminary data.</text>
</comment>
<dbReference type="InterPro" id="IPR052337">
    <property type="entry name" value="SAT4-like"/>
</dbReference>
<keyword evidence="9" id="KW-1185">Reference proteome</keyword>
<name>A0ABR1NMS2_DIAER</name>
<dbReference type="PANTHER" id="PTHR33048">
    <property type="entry name" value="PTH11-LIKE INTEGRAL MEMBRANE PROTEIN (AFU_ORTHOLOGUE AFUA_5G11245)"/>
    <property type="match status" value="1"/>
</dbReference>
<protein>
    <recommendedName>
        <fullName evidence="7">Rhodopsin domain-containing protein</fullName>
    </recommendedName>
</protein>
<evidence type="ECO:0000256" key="1">
    <source>
        <dbReference type="ARBA" id="ARBA00004141"/>
    </source>
</evidence>
<comment type="subcellular location">
    <subcellularLocation>
        <location evidence="1">Membrane</location>
        <topology evidence="1">Multi-pass membrane protein</topology>
    </subcellularLocation>
</comment>
<keyword evidence="4 6" id="KW-0472">Membrane</keyword>
<keyword evidence="3 6" id="KW-1133">Transmembrane helix</keyword>
<gene>
    <name evidence="8" type="ORF">SLS63_013703</name>
</gene>
<feature type="transmembrane region" description="Helical" evidence="6">
    <location>
        <begin position="74"/>
        <end position="100"/>
    </location>
</feature>
<evidence type="ECO:0000256" key="5">
    <source>
        <dbReference type="ARBA" id="ARBA00038359"/>
    </source>
</evidence>
<evidence type="ECO:0000313" key="8">
    <source>
        <dbReference type="EMBL" id="KAK7707675.1"/>
    </source>
</evidence>
<accession>A0ABR1NMS2</accession>
<dbReference type="InterPro" id="IPR049326">
    <property type="entry name" value="Rhodopsin_dom_fungi"/>
</dbReference>
<evidence type="ECO:0000313" key="9">
    <source>
        <dbReference type="Proteomes" id="UP001430848"/>
    </source>
</evidence>
<evidence type="ECO:0000256" key="3">
    <source>
        <dbReference type="ARBA" id="ARBA00022989"/>
    </source>
</evidence>
<dbReference type="PANTHER" id="PTHR33048:SF160">
    <property type="entry name" value="SAT4 FAMILY MEMBRANE PROTEIN"/>
    <property type="match status" value="1"/>
</dbReference>
<keyword evidence="2 6" id="KW-0812">Transmembrane</keyword>
<evidence type="ECO:0000256" key="2">
    <source>
        <dbReference type="ARBA" id="ARBA00022692"/>
    </source>
</evidence>
<feature type="transmembrane region" description="Helical" evidence="6">
    <location>
        <begin position="193"/>
        <end position="215"/>
    </location>
</feature>
<dbReference type="EMBL" id="JAKNSF020000199">
    <property type="protein sequence ID" value="KAK7707675.1"/>
    <property type="molecule type" value="Genomic_DNA"/>
</dbReference>
<dbReference type="Pfam" id="PF20684">
    <property type="entry name" value="Fung_rhodopsin"/>
    <property type="match status" value="1"/>
</dbReference>
<dbReference type="Proteomes" id="UP001430848">
    <property type="component" value="Unassembled WGS sequence"/>
</dbReference>
<sequence>MSTTDLMNMPAMKPPPGVIPDFDSPPNENTMAVAVMSAGIVTTCLFLGLLIPIKTAILVEWIRIFLPNGGNRRNLFFWACHFMIWANIVFCIVMLILVNLSCVPYEYLWNRTLKGGYCRINTAYTSLSAACFAFSTDIIILFIPQRVIWKLNMSRNRKLGVSVVFALGMAACAASIVRLYYTVGRAASNDLTYHLSSVQLTAVGEGACVILVLCVPSVPKALSGFKIPDLLSSIPSWGSLVSFVRQRPSQESLRKNNAGVVASSWPRTSGENDAKKWQTGSSSERYLVPLEQIPNIKDQDPEFGNIIFRSTEFEANTSYDSSQAVILEQRSRQHPWMQK</sequence>
<feature type="transmembrane region" description="Helical" evidence="6">
    <location>
        <begin position="31"/>
        <end position="53"/>
    </location>
</feature>
<evidence type="ECO:0000256" key="6">
    <source>
        <dbReference type="SAM" id="Phobius"/>
    </source>
</evidence>
<evidence type="ECO:0000256" key="4">
    <source>
        <dbReference type="ARBA" id="ARBA00023136"/>
    </source>
</evidence>
<reference evidence="8 9" key="1">
    <citation type="submission" date="2024-02" db="EMBL/GenBank/DDBJ databases">
        <title>De novo assembly and annotation of 12 fungi associated with fruit tree decline syndrome in Ontario, Canada.</title>
        <authorList>
            <person name="Sulman M."/>
            <person name="Ellouze W."/>
            <person name="Ilyukhin E."/>
        </authorList>
    </citation>
    <scope>NUCLEOTIDE SEQUENCE [LARGE SCALE GENOMIC DNA]</scope>
    <source>
        <strain evidence="8 9">M169</strain>
    </source>
</reference>
<comment type="similarity">
    <text evidence="5">Belongs to the SAT4 family.</text>
</comment>
<evidence type="ECO:0000259" key="7">
    <source>
        <dbReference type="Pfam" id="PF20684"/>
    </source>
</evidence>
<feature type="transmembrane region" description="Helical" evidence="6">
    <location>
        <begin position="159"/>
        <end position="181"/>
    </location>
</feature>
<feature type="domain" description="Rhodopsin" evidence="7">
    <location>
        <begin position="42"/>
        <end position="220"/>
    </location>
</feature>
<feature type="transmembrane region" description="Helical" evidence="6">
    <location>
        <begin position="120"/>
        <end position="143"/>
    </location>
</feature>